<dbReference type="GO" id="GO:0042026">
    <property type="term" value="P:protein refolding"/>
    <property type="evidence" value="ECO:0007669"/>
    <property type="project" value="InterPro"/>
</dbReference>
<gene>
    <name evidence="10" type="ORF">J0S82_015203</name>
</gene>
<evidence type="ECO:0000313" key="10">
    <source>
        <dbReference type="EMBL" id="KAG8510998.1"/>
    </source>
</evidence>
<evidence type="ECO:0000256" key="8">
    <source>
        <dbReference type="ARBA" id="ARBA00037436"/>
    </source>
</evidence>
<evidence type="ECO:0000313" key="11">
    <source>
        <dbReference type="Proteomes" id="UP000700334"/>
    </source>
</evidence>
<keyword evidence="10" id="KW-0346">Stress response</keyword>
<evidence type="ECO:0000256" key="1">
    <source>
        <dbReference type="ARBA" id="ARBA00006607"/>
    </source>
</evidence>
<organism evidence="10 11">
    <name type="scientific">Galemys pyrenaicus</name>
    <name type="common">Iberian desman</name>
    <name type="synonym">Pyrenean desman</name>
    <dbReference type="NCBI Taxonomy" id="202257"/>
    <lineage>
        <taxon>Eukaryota</taxon>
        <taxon>Metazoa</taxon>
        <taxon>Chordata</taxon>
        <taxon>Craniata</taxon>
        <taxon>Vertebrata</taxon>
        <taxon>Euteleostomi</taxon>
        <taxon>Mammalia</taxon>
        <taxon>Eutheria</taxon>
        <taxon>Laurasiatheria</taxon>
        <taxon>Eulipotyphla</taxon>
        <taxon>Talpidae</taxon>
        <taxon>Galemys</taxon>
    </lineage>
</organism>
<evidence type="ECO:0000256" key="5">
    <source>
        <dbReference type="ARBA" id="ARBA00029756"/>
    </source>
</evidence>
<evidence type="ECO:0000256" key="6">
    <source>
        <dbReference type="ARBA" id="ARBA00030005"/>
    </source>
</evidence>
<feature type="non-terminal residue" evidence="10">
    <location>
        <position position="384"/>
    </location>
</feature>
<dbReference type="InterPro" id="IPR001844">
    <property type="entry name" value="Cpn60/GroEL"/>
</dbReference>
<keyword evidence="11" id="KW-1185">Reference proteome</keyword>
<dbReference type="SUPFAM" id="SSF52029">
    <property type="entry name" value="GroEL apical domain-like"/>
    <property type="match status" value="1"/>
</dbReference>
<dbReference type="OrthoDB" id="1733909at2759"/>
<dbReference type="EMBL" id="JAGFMF010011860">
    <property type="protein sequence ID" value="KAG8510998.1"/>
    <property type="molecule type" value="Genomic_DNA"/>
</dbReference>
<comment type="similarity">
    <text evidence="1">Belongs to the chaperonin (HSP60) family.</text>
</comment>
<dbReference type="GO" id="GO:0140662">
    <property type="term" value="F:ATP-dependent protein folding chaperone"/>
    <property type="evidence" value="ECO:0007669"/>
    <property type="project" value="InterPro"/>
</dbReference>
<dbReference type="SUPFAM" id="SSF48592">
    <property type="entry name" value="GroEL equatorial domain-like"/>
    <property type="match status" value="1"/>
</dbReference>
<dbReference type="PANTHER" id="PTHR45633">
    <property type="entry name" value="60 KDA HEAT SHOCK PROTEIN, MITOCHONDRIAL"/>
    <property type="match status" value="1"/>
</dbReference>
<evidence type="ECO:0000256" key="3">
    <source>
        <dbReference type="ARBA" id="ARBA00019981"/>
    </source>
</evidence>
<dbReference type="GO" id="GO:0005832">
    <property type="term" value="C:chaperonin-containing T-complex"/>
    <property type="evidence" value="ECO:0007669"/>
    <property type="project" value="UniProtKB-ARBA"/>
</dbReference>
<keyword evidence="4" id="KW-0143">Chaperone</keyword>
<dbReference type="Proteomes" id="UP000700334">
    <property type="component" value="Unassembled WGS sequence"/>
</dbReference>
<dbReference type="Gene3D" id="3.50.7.10">
    <property type="entry name" value="GroEL"/>
    <property type="match status" value="1"/>
</dbReference>
<name>A0A8J6DLV3_GALPY</name>
<comment type="function">
    <text evidence="8">Chaperonin implicated in mitochondrial protein import and macromolecular assembly. Together with Hsp10, facilitates the correct folding of imported proteins. May also prevent misfolding and promote the refolding and proper assembly of unfolded polypeptides generated under stress conditions in the mitochondrial matrix. The functional units of these chaperonins consist of heptameric rings of the large subunit Hsp60, which function as a back-to-back double ring. In a cyclic reaction, Hsp60 ring complexes bind one unfolded substrate protein per ring, followed by the binding of ATP and association with 2 heptameric rings of the co-chaperonin Hsp10. This leads to sequestration of the substrate protein in the inner cavity of Hsp60 where, for a certain period of time, it can fold undisturbed by other cell components. Synchronous hydrolysis of ATP in all Hsp60 subunits results in the dissociation of the chaperonin rings and the release of ADP and the folded substrate protein.</text>
</comment>
<accession>A0A8J6DLV3</accession>
<reference evidence="10" key="1">
    <citation type="journal article" date="2021" name="Evol. Appl.">
        <title>The genome of the Pyrenean desman and the effects of bottlenecks and inbreeding on the genomic landscape of an endangered species.</title>
        <authorList>
            <person name="Escoda L."/>
            <person name="Castresana J."/>
        </authorList>
    </citation>
    <scope>NUCLEOTIDE SEQUENCE</scope>
    <source>
        <strain evidence="10">IBE-C5619</strain>
    </source>
</reference>
<dbReference type="EC" id="5.6.1.7" evidence="2"/>
<dbReference type="Gene3D" id="1.10.560.10">
    <property type="entry name" value="GroEL-like equatorial domain"/>
    <property type="match status" value="2"/>
</dbReference>
<dbReference type="InterPro" id="IPR027409">
    <property type="entry name" value="GroEL-like_apical_dom_sf"/>
</dbReference>
<evidence type="ECO:0000256" key="7">
    <source>
        <dbReference type="ARBA" id="ARBA00031799"/>
    </source>
</evidence>
<dbReference type="InterPro" id="IPR027413">
    <property type="entry name" value="GROEL-like_equatorial_sf"/>
</dbReference>
<evidence type="ECO:0000256" key="4">
    <source>
        <dbReference type="ARBA" id="ARBA00023186"/>
    </source>
</evidence>
<dbReference type="AlphaFoldDB" id="A0A8J6DLV3"/>
<comment type="subunit">
    <text evidence="9">Homoheptamer arranged in a ring structure. The functional units of these chaperonins consist of heptameric rings of the large subunit Hsp60, which function as a back-to-back double ring. Interacts with 2 heptameric Hsp10 rings to form the symmetrical football complex. Interacts with HRAS. Interacts with ATAD3A. Interacts with ETFBKMT and EEF1AKMT3. Interacts with MFHAS1.</text>
</comment>
<protein>
    <recommendedName>
        <fullName evidence="3">60 kDa heat shock protein, mitochondrial</fullName>
        <ecNumber evidence="2">5.6.1.7</ecNumber>
    </recommendedName>
    <alternativeName>
        <fullName evidence="5">60 kDa chaperonin</fullName>
    </alternativeName>
    <alternativeName>
        <fullName evidence="7">Chaperonin 60</fullName>
    </alternativeName>
    <alternativeName>
        <fullName evidence="6">Heat shock protein 60</fullName>
    </alternativeName>
</protein>
<comment type="caution">
    <text evidence="10">The sequence shown here is derived from an EMBL/GenBank/DDBJ whole genome shotgun (WGS) entry which is preliminary data.</text>
</comment>
<proteinExistence type="inferred from homology"/>
<evidence type="ECO:0000256" key="2">
    <source>
        <dbReference type="ARBA" id="ARBA00012198"/>
    </source>
</evidence>
<evidence type="ECO:0000256" key="9">
    <source>
        <dbReference type="ARBA" id="ARBA00046475"/>
    </source>
</evidence>
<sequence>MTVAKSFDLKDKHKNIGAKLSVQDIASNTNDETGDGTTPANVLACPIAKGGFKKISKGANPVKIRRSVMVAVDAVIAELKKQKCSGGYNFLNGDKEIGSFLSDTIKMVGRKGTITHPVHCTCPEFANAHHKPLVIIAEGVDRKYLNTFVLSRLKFGLQVVAVNPPGFDDNRANQLKHIVIAPVGTGVTINMEHAQHHDLGTAGEVIMTKDNVMLWKGKGDKTQTEKFIKQFDITLGHFLASWPRLGIDVTTSDAEVNEKTVTDEHEVLMNKALFWASGSRTPANEDQIIGTEIIKRKLKFPAMTIARNASVDRSLKVEKILQSSSEVSYDAIVGDFVNMLEKGIIGPTKVVRTALLDASAVASLLTIAEVIVTGIQKKRERSWR</sequence>